<comment type="caution">
    <text evidence="6">The sequence shown here is derived from an EMBL/GenBank/DDBJ whole genome shotgun (WGS) entry which is preliminary data.</text>
</comment>
<keyword evidence="4 5" id="KW-0663">Pyridoxal phosphate</keyword>
<dbReference type="Pfam" id="PF00202">
    <property type="entry name" value="Aminotran_3"/>
    <property type="match status" value="1"/>
</dbReference>
<dbReference type="PANTHER" id="PTHR43094">
    <property type="entry name" value="AMINOTRANSFERASE"/>
    <property type="match status" value="1"/>
</dbReference>
<dbReference type="GO" id="GO:0005829">
    <property type="term" value="C:cytosol"/>
    <property type="evidence" value="ECO:0007669"/>
    <property type="project" value="TreeGrafter"/>
</dbReference>
<dbReference type="InterPro" id="IPR005814">
    <property type="entry name" value="Aminotrans_3"/>
</dbReference>
<evidence type="ECO:0000256" key="5">
    <source>
        <dbReference type="RuleBase" id="RU003560"/>
    </source>
</evidence>
<comment type="similarity">
    <text evidence="2 5">Belongs to the class-III pyridoxal-phosphate-dependent aminotransferase family.</text>
</comment>
<evidence type="ECO:0000256" key="4">
    <source>
        <dbReference type="ARBA" id="ARBA00022898"/>
    </source>
</evidence>
<evidence type="ECO:0000256" key="1">
    <source>
        <dbReference type="ARBA" id="ARBA00001933"/>
    </source>
</evidence>
<dbReference type="EMBL" id="RCZP01000060">
    <property type="protein sequence ID" value="TPG42324.1"/>
    <property type="molecule type" value="Genomic_DNA"/>
</dbReference>
<protein>
    <submittedName>
        <fullName evidence="6">Aspartate aminotransferase family protein</fullName>
    </submittedName>
</protein>
<dbReference type="CDD" id="cd00610">
    <property type="entry name" value="OAT_like"/>
    <property type="match status" value="1"/>
</dbReference>
<dbReference type="GO" id="GO:0008483">
    <property type="term" value="F:transaminase activity"/>
    <property type="evidence" value="ECO:0007669"/>
    <property type="project" value="UniProtKB-KW"/>
</dbReference>
<keyword evidence="3 6" id="KW-0032">Aminotransferase</keyword>
<dbReference type="InterPro" id="IPR015424">
    <property type="entry name" value="PyrdxlP-dep_Trfase"/>
</dbReference>
<dbReference type="AlphaFoldDB" id="A0A502EZA6"/>
<organism evidence="6 7">
    <name type="scientific">Muricoccus nepalensis</name>
    <dbReference type="NCBI Taxonomy" id="1854500"/>
    <lineage>
        <taxon>Bacteria</taxon>
        <taxon>Pseudomonadati</taxon>
        <taxon>Pseudomonadota</taxon>
        <taxon>Alphaproteobacteria</taxon>
        <taxon>Acetobacterales</taxon>
        <taxon>Roseomonadaceae</taxon>
        <taxon>Muricoccus</taxon>
    </lineage>
</organism>
<dbReference type="GO" id="GO:0030170">
    <property type="term" value="F:pyridoxal phosphate binding"/>
    <property type="evidence" value="ECO:0007669"/>
    <property type="project" value="InterPro"/>
</dbReference>
<accession>A0A502EZA6</accession>
<dbReference type="InterPro" id="IPR015422">
    <property type="entry name" value="PyrdxlP-dep_Trfase_small"/>
</dbReference>
<reference evidence="6 7" key="1">
    <citation type="journal article" date="2019" name="Environ. Microbiol.">
        <title>Species interactions and distinct microbial communities in high Arctic permafrost affected cryosols are associated with the CH4 and CO2 gas fluxes.</title>
        <authorList>
            <person name="Altshuler I."/>
            <person name="Hamel J."/>
            <person name="Turney S."/>
            <person name="Magnuson E."/>
            <person name="Levesque R."/>
            <person name="Greer C."/>
            <person name="Whyte L.G."/>
        </authorList>
    </citation>
    <scope>NUCLEOTIDE SEQUENCE [LARGE SCALE GENOMIC DNA]</scope>
    <source>
        <strain evidence="6 7">S9.3B</strain>
    </source>
</reference>
<evidence type="ECO:0000313" key="6">
    <source>
        <dbReference type="EMBL" id="TPG42324.1"/>
    </source>
</evidence>
<evidence type="ECO:0000256" key="3">
    <source>
        <dbReference type="ARBA" id="ARBA00022576"/>
    </source>
</evidence>
<dbReference type="RefSeq" id="WP_140887038.1">
    <property type="nucleotide sequence ID" value="NZ_RCZP01000060.1"/>
</dbReference>
<dbReference type="OrthoDB" id="9801834at2"/>
<proteinExistence type="inferred from homology"/>
<dbReference type="Proteomes" id="UP000317078">
    <property type="component" value="Unassembled WGS sequence"/>
</dbReference>
<dbReference type="NCBIfam" id="NF005685">
    <property type="entry name" value="PRK07483.1"/>
    <property type="match status" value="1"/>
</dbReference>
<evidence type="ECO:0000256" key="2">
    <source>
        <dbReference type="ARBA" id="ARBA00008954"/>
    </source>
</evidence>
<dbReference type="FunFam" id="3.40.640.10:FF:000004">
    <property type="entry name" value="Acetylornithine aminotransferase"/>
    <property type="match status" value="1"/>
</dbReference>
<dbReference type="PANTHER" id="PTHR43094:SF1">
    <property type="entry name" value="AMINOTRANSFERASE CLASS-III"/>
    <property type="match status" value="1"/>
</dbReference>
<dbReference type="Gene3D" id="3.40.640.10">
    <property type="entry name" value="Type I PLP-dependent aspartate aminotransferase-like (Major domain)"/>
    <property type="match status" value="1"/>
</dbReference>
<evidence type="ECO:0000313" key="7">
    <source>
        <dbReference type="Proteomes" id="UP000317078"/>
    </source>
</evidence>
<dbReference type="InterPro" id="IPR015421">
    <property type="entry name" value="PyrdxlP-dep_Trfase_major"/>
</dbReference>
<sequence length="445" mass="47515">MSRVLHRNLRADPVLAATGDGLWLRAAEGWGVIDASGGAAVACLGHGNRRVIQAMTAQAERLAYAHTVFFSCEAAEELAELLVGEEPGGLARAYFASSGSEAMEAALKLSRQYFLEIGQPQRRRYIARHQSYHGNTLGALGLGGNMARREPYAPILADCFSHVSPCFAYRGQGEGESDAAYVARLAAELEDEFQRLGPDSVIAFVAETVVGATTGCVAAVPGYFRAVREVCDRHGALLILDEVMCGMGRTGTLHAWEQEGVAPDIQTIAKGLGGGYQPIGGVLAGRRVVEALSAGSGGLKHGHTYQAHPVACAAALEVQRIIREEGLLERVRSLGERLGAGLRERLGHHLRVGDVRGRGLFWALEFVEDRATRRSFDPDHRVNDRIKEAALRRGIAIYPMGGTVDGTRGDHVIVAPPYIADAAALDAIADRMADAVQDVFGTSAG</sequence>
<dbReference type="Gene3D" id="3.90.1150.10">
    <property type="entry name" value="Aspartate Aminotransferase, domain 1"/>
    <property type="match status" value="1"/>
</dbReference>
<dbReference type="SUPFAM" id="SSF53383">
    <property type="entry name" value="PLP-dependent transferases"/>
    <property type="match status" value="1"/>
</dbReference>
<name>A0A502EZA6_9PROT</name>
<comment type="cofactor">
    <cofactor evidence="1">
        <name>pyridoxal 5'-phosphate</name>
        <dbReference type="ChEBI" id="CHEBI:597326"/>
    </cofactor>
</comment>
<keyword evidence="7" id="KW-1185">Reference proteome</keyword>
<gene>
    <name evidence="6" type="ORF">EAH89_28070</name>
</gene>
<keyword evidence="6" id="KW-0808">Transferase</keyword>